<dbReference type="AlphaFoldDB" id="A0A9P5LJ61"/>
<dbReference type="EMBL" id="JAANBB010000023">
    <property type="protein sequence ID" value="KAF7555139.1"/>
    <property type="molecule type" value="Genomic_DNA"/>
</dbReference>
<sequence>MALTRSFYYWDPKSTGSVMALAGEAMVVGPVFQDVSATDPLERGSVPFDGSKESLVLHLSEVPYSLKFGEAELARIKQAMEGWHELIEL</sequence>
<accession>A0A9P5LJ61</accession>
<proteinExistence type="predicted"/>
<reference evidence="1" key="1">
    <citation type="submission" date="2020-03" db="EMBL/GenBank/DDBJ databases">
        <title>Draft Genome Sequence of Cylindrodendrum hubeiense.</title>
        <authorList>
            <person name="Buettner E."/>
            <person name="Kellner H."/>
        </authorList>
    </citation>
    <scope>NUCLEOTIDE SEQUENCE</scope>
    <source>
        <strain evidence="1">IHI 201604</strain>
    </source>
</reference>
<name>A0A9P5LJ61_9HYPO</name>
<protein>
    <submittedName>
        <fullName evidence="1">Uncharacterized protein</fullName>
    </submittedName>
</protein>
<organism evidence="1 2">
    <name type="scientific">Cylindrodendrum hubeiense</name>
    <dbReference type="NCBI Taxonomy" id="595255"/>
    <lineage>
        <taxon>Eukaryota</taxon>
        <taxon>Fungi</taxon>
        <taxon>Dikarya</taxon>
        <taxon>Ascomycota</taxon>
        <taxon>Pezizomycotina</taxon>
        <taxon>Sordariomycetes</taxon>
        <taxon>Hypocreomycetidae</taxon>
        <taxon>Hypocreales</taxon>
        <taxon>Nectriaceae</taxon>
        <taxon>Cylindrodendrum</taxon>
    </lineage>
</organism>
<keyword evidence="2" id="KW-1185">Reference proteome</keyword>
<dbReference type="Proteomes" id="UP000722485">
    <property type="component" value="Unassembled WGS sequence"/>
</dbReference>
<evidence type="ECO:0000313" key="1">
    <source>
        <dbReference type="EMBL" id="KAF7555139.1"/>
    </source>
</evidence>
<gene>
    <name evidence="1" type="ORF">G7Z17_g2368</name>
</gene>
<evidence type="ECO:0000313" key="2">
    <source>
        <dbReference type="Proteomes" id="UP000722485"/>
    </source>
</evidence>
<comment type="caution">
    <text evidence="1">The sequence shown here is derived from an EMBL/GenBank/DDBJ whole genome shotgun (WGS) entry which is preliminary data.</text>
</comment>